<evidence type="ECO:0000256" key="2">
    <source>
        <dbReference type="ARBA" id="ARBA00022642"/>
    </source>
</evidence>
<dbReference type="GO" id="GO:0033735">
    <property type="term" value="F:aspartate dehydrogenase [NAD(P)+] activity"/>
    <property type="evidence" value="ECO:0007669"/>
    <property type="project" value="UniProtKB-EC"/>
</dbReference>
<evidence type="ECO:0000256" key="3">
    <source>
        <dbReference type="ARBA" id="ARBA00022857"/>
    </source>
</evidence>
<dbReference type="InterPro" id="IPR036291">
    <property type="entry name" value="NAD(P)-bd_dom_sf"/>
</dbReference>
<comment type="catalytic activity">
    <reaction evidence="6">
        <text>L-aspartate + NAD(+) + H2O = oxaloacetate + NH4(+) + NADH + H(+)</text>
        <dbReference type="Rhea" id="RHEA:11788"/>
        <dbReference type="ChEBI" id="CHEBI:15377"/>
        <dbReference type="ChEBI" id="CHEBI:15378"/>
        <dbReference type="ChEBI" id="CHEBI:16452"/>
        <dbReference type="ChEBI" id="CHEBI:28938"/>
        <dbReference type="ChEBI" id="CHEBI:29991"/>
        <dbReference type="ChEBI" id="CHEBI:57540"/>
        <dbReference type="ChEBI" id="CHEBI:57945"/>
        <dbReference type="EC" id="1.4.1.21"/>
    </reaction>
</comment>
<dbReference type="GO" id="GO:0016639">
    <property type="term" value="F:oxidoreductase activity, acting on the CH-NH2 group of donors, NAD or NADP as acceptor"/>
    <property type="evidence" value="ECO:0007669"/>
    <property type="project" value="UniProtKB-UniRule"/>
</dbReference>
<dbReference type="Gene3D" id="3.30.360.10">
    <property type="entry name" value="Dihydrodipicolinate Reductase, domain 2"/>
    <property type="match status" value="1"/>
</dbReference>
<dbReference type="GO" id="GO:0050661">
    <property type="term" value="F:NADP binding"/>
    <property type="evidence" value="ECO:0007669"/>
    <property type="project" value="UniProtKB-UniRule"/>
</dbReference>
<keyword evidence="3 6" id="KW-0521">NADP</keyword>
<dbReference type="RefSeq" id="WP_151179178.1">
    <property type="nucleotide sequence ID" value="NZ_CP042906.1"/>
</dbReference>
<dbReference type="SUPFAM" id="SSF51735">
    <property type="entry name" value="NAD(P)-binding Rossmann-fold domains"/>
    <property type="match status" value="1"/>
</dbReference>
<comment type="miscellaneous">
    <text evidence="6">The iminoaspartate product is unstable in aqueous solution and can decompose to oxaloacetate and ammonia.</text>
</comment>
<feature type="binding site" evidence="6">
    <location>
        <position position="149"/>
    </location>
    <ligand>
        <name>NAD(+)</name>
        <dbReference type="ChEBI" id="CHEBI:57540"/>
    </ligand>
</feature>
<evidence type="ECO:0000259" key="8">
    <source>
        <dbReference type="Pfam" id="PF01958"/>
    </source>
</evidence>
<dbReference type="PANTHER" id="PTHR31873:SF6">
    <property type="entry name" value="ASPARTATE DEHYDROGENASE DOMAIN-CONTAINING PROTEIN"/>
    <property type="match status" value="1"/>
</dbReference>
<dbReference type="OrthoDB" id="8456681at2"/>
<dbReference type="PIRSF" id="PIRSF005227">
    <property type="entry name" value="Asp_dh_NAD_syn"/>
    <property type="match status" value="1"/>
</dbReference>
<dbReference type="HAMAP" id="MF_01265">
    <property type="entry name" value="NadX"/>
    <property type="match status" value="1"/>
</dbReference>
<evidence type="ECO:0000256" key="1">
    <source>
        <dbReference type="ARBA" id="ARBA00008331"/>
    </source>
</evidence>
<dbReference type="GO" id="GO:0051287">
    <property type="term" value="F:NAD binding"/>
    <property type="evidence" value="ECO:0007669"/>
    <property type="project" value="UniProtKB-UniRule"/>
</dbReference>
<feature type="binding site" evidence="6">
    <location>
        <position position="215"/>
    </location>
    <ligand>
        <name>NAD(+)</name>
        <dbReference type="ChEBI" id="CHEBI:57540"/>
    </ligand>
</feature>
<keyword evidence="4 6" id="KW-0560">Oxidoreductase</keyword>
<gene>
    <name evidence="6 10" type="primary">nadX</name>
    <name evidence="10" type="ORF">FRZ44_43980</name>
</gene>
<dbReference type="InterPro" id="IPR011182">
    <property type="entry name" value="L-Asp_DH"/>
</dbReference>
<dbReference type="SUPFAM" id="SSF55347">
    <property type="entry name" value="Glyceraldehyde-3-phosphate dehydrogenase-like, C-terminal domain"/>
    <property type="match status" value="1"/>
</dbReference>
<feature type="active site" evidence="6">
    <location>
        <position position="245"/>
    </location>
</feature>
<name>A0A5J6MW75_9PROT</name>
<dbReference type="AlphaFoldDB" id="A0A5J6MW75"/>
<evidence type="ECO:0000256" key="4">
    <source>
        <dbReference type="ARBA" id="ARBA00023002"/>
    </source>
</evidence>
<dbReference type="PANTHER" id="PTHR31873">
    <property type="entry name" value="L-ASPARTATE DEHYDROGENASE-RELATED"/>
    <property type="match status" value="1"/>
</dbReference>
<comment type="similarity">
    <text evidence="1 6">Belongs to the L-aspartate dehydrogenase family.</text>
</comment>
<dbReference type="EC" id="1.4.1.21" evidence="6"/>
<dbReference type="UniPathway" id="UPA00253">
    <property type="reaction ID" value="UER00456"/>
</dbReference>
<reference evidence="10 11" key="1">
    <citation type="submission" date="2019-08" db="EMBL/GenBank/DDBJ databases">
        <title>Hyperibacter terrae gen. nov., sp. nov. and Hyperibacter viscosus sp. nov., two new members in the family Rhodospirillaceae isolated from the rhizosphere of Hypericum perforatum.</title>
        <authorList>
            <person name="Noviana Z."/>
        </authorList>
    </citation>
    <scope>NUCLEOTIDE SEQUENCE [LARGE SCALE GENOMIC DNA]</scope>
    <source>
        <strain evidence="10 11">R5913</strain>
    </source>
</reference>
<feature type="domain" description="Aspartate/homoserine dehydrogenase NAD-binding" evidence="9">
    <location>
        <begin position="32"/>
        <end position="146"/>
    </location>
</feature>
<keyword evidence="5 6" id="KW-0520">NAD</keyword>
<comment type="pathway">
    <text evidence="6">Cofactor biosynthesis; NAD(+) biosynthesis; iminoaspartate from L-aspartate (dehydrogenase route): step 1/1.</text>
</comment>
<dbReference type="InterPro" id="IPR020626">
    <property type="entry name" value="Asp_DH_prok"/>
</dbReference>
<proteinExistence type="inferred from homology"/>
<feature type="region of interest" description="Disordered" evidence="7">
    <location>
        <begin position="1"/>
        <end position="20"/>
    </location>
</feature>
<sequence>MKRGSFKGDDSSGGRAVPEHPAGAPIRLAVIGLGNIARSMLELCAREGSGRIELTGVLVHPPRAAEAETWLGGRAPVMTAFPELLATRPDIVAECAGHAAVKAFGEPVLAGGCDLVTLASGAFADREFEARMRALSRDLRRRILVPSGAIVGIDGLAAARHGGLTRVVYSGSKPVNAWRGTAAEKSVDLDKLSEPKTFFEGSAREAASRYPMNANVTATVALAGIGFDETRVRLIADPTARGNLHALEYEGSFGHARIRIQGKPSPTNPKTSMLTALSLWRTLLDETGAAIRVG</sequence>
<dbReference type="Pfam" id="PF01958">
    <property type="entry name" value="Asp_DH_C"/>
    <property type="match status" value="1"/>
</dbReference>
<dbReference type="NCBIfam" id="NF009827">
    <property type="entry name" value="PRK13303.1-2"/>
    <property type="match status" value="1"/>
</dbReference>
<organism evidence="10 11">
    <name type="scientific">Hypericibacter terrae</name>
    <dbReference type="NCBI Taxonomy" id="2602015"/>
    <lineage>
        <taxon>Bacteria</taxon>
        <taxon>Pseudomonadati</taxon>
        <taxon>Pseudomonadota</taxon>
        <taxon>Alphaproteobacteria</taxon>
        <taxon>Rhodospirillales</taxon>
        <taxon>Dongiaceae</taxon>
        <taxon>Hypericibacter</taxon>
    </lineage>
</organism>
<evidence type="ECO:0000259" key="9">
    <source>
        <dbReference type="Pfam" id="PF03447"/>
    </source>
</evidence>
<protein>
    <recommendedName>
        <fullName evidence="6">L-aspartate dehydrogenase</fullName>
        <ecNumber evidence="6">1.4.1.21</ecNumber>
    </recommendedName>
</protein>
<dbReference type="Pfam" id="PF03447">
    <property type="entry name" value="NAD_binding_3"/>
    <property type="match status" value="1"/>
</dbReference>
<dbReference type="InterPro" id="IPR002811">
    <property type="entry name" value="Asp_DH"/>
</dbReference>
<dbReference type="EMBL" id="CP042906">
    <property type="protein sequence ID" value="QEX19086.1"/>
    <property type="molecule type" value="Genomic_DNA"/>
</dbReference>
<accession>A0A5J6MW75</accession>
<dbReference type="InterPro" id="IPR005106">
    <property type="entry name" value="Asp/hSer_DH_NAD-bd"/>
</dbReference>
<evidence type="ECO:0000313" key="11">
    <source>
        <dbReference type="Proteomes" id="UP000326202"/>
    </source>
</evidence>
<dbReference type="NCBIfam" id="NF009828">
    <property type="entry name" value="PRK13303.1-3"/>
    <property type="match status" value="1"/>
</dbReference>
<comment type="function">
    <text evidence="6">Specifically catalyzes the NAD or NADP-dependent dehydrogenation of L-aspartate to iminoaspartate.</text>
</comment>
<dbReference type="NCBIfam" id="NF009829">
    <property type="entry name" value="PRK13303.1-4"/>
    <property type="match status" value="1"/>
</dbReference>
<dbReference type="Gene3D" id="3.40.50.720">
    <property type="entry name" value="NAD(P)-binding Rossmann-like Domain"/>
    <property type="match status" value="1"/>
</dbReference>
<dbReference type="GO" id="GO:0009435">
    <property type="term" value="P:NAD+ biosynthetic process"/>
    <property type="evidence" value="ECO:0007669"/>
    <property type="project" value="UniProtKB-UniRule"/>
</dbReference>
<evidence type="ECO:0000256" key="6">
    <source>
        <dbReference type="HAMAP-Rule" id="MF_01265"/>
    </source>
</evidence>
<dbReference type="Proteomes" id="UP000326202">
    <property type="component" value="Chromosome"/>
</dbReference>
<dbReference type="KEGG" id="htq:FRZ44_43980"/>
<feature type="domain" description="Aspartate dehydrogenase" evidence="8">
    <location>
        <begin position="193"/>
        <end position="279"/>
    </location>
</feature>
<evidence type="ECO:0000313" key="10">
    <source>
        <dbReference type="EMBL" id="QEX19086.1"/>
    </source>
</evidence>
<keyword evidence="11" id="KW-1185">Reference proteome</keyword>
<keyword evidence="2 6" id="KW-0662">Pyridine nucleotide biosynthesis</keyword>
<evidence type="ECO:0000256" key="5">
    <source>
        <dbReference type="ARBA" id="ARBA00023027"/>
    </source>
</evidence>
<feature type="compositionally biased region" description="Basic and acidic residues" evidence="7">
    <location>
        <begin position="1"/>
        <end position="12"/>
    </location>
</feature>
<comment type="catalytic activity">
    <reaction evidence="6">
        <text>L-aspartate + NADP(+) + H2O = oxaloacetate + NH4(+) + NADPH + H(+)</text>
        <dbReference type="Rhea" id="RHEA:11784"/>
        <dbReference type="ChEBI" id="CHEBI:15377"/>
        <dbReference type="ChEBI" id="CHEBI:15378"/>
        <dbReference type="ChEBI" id="CHEBI:16452"/>
        <dbReference type="ChEBI" id="CHEBI:28938"/>
        <dbReference type="ChEBI" id="CHEBI:29991"/>
        <dbReference type="ChEBI" id="CHEBI:57783"/>
        <dbReference type="ChEBI" id="CHEBI:58349"/>
        <dbReference type="EC" id="1.4.1.21"/>
    </reaction>
</comment>
<evidence type="ECO:0000256" key="7">
    <source>
        <dbReference type="SAM" id="MobiDB-lite"/>
    </source>
</evidence>